<dbReference type="OrthoDB" id="421575at2759"/>
<accession>A0A9P1GDU9</accession>
<evidence type="ECO:0000313" key="8">
    <source>
        <dbReference type="EMBL" id="CAL4794419.1"/>
    </source>
</evidence>
<name>A0A9P1GDU9_9DINO</name>
<evidence type="ECO:0000256" key="5">
    <source>
        <dbReference type="SAM" id="Phobius"/>
    </source>
</evidence>
<dbReference type="PANTHER" id="PTHR45969:SF69">
    <property type="entry name" value="FINGER DOMAIN PROTEIN, PUTATIVE (AFU_ORTHOLOGUE AFUA_3G12190)-RELATED"/>
    <property type="match status" value="1"/>
</dbReference>
<dbReference type="InterPro" id="IPR001841">
    <property type="entry name" value="Znf_RING"/>
</dbReference>
<keyword evidence="1" id="KW-0479">Metal-binding</keyword>
<evidence type="ECO:0000259" key="6">
    <source>
        <dbReference type="PROSITE" id="PS50089"/>
    </source>
</evidence>
<feature type="domain" description="RING-type" evidence="6">
    <location>
        <begin position="159"/>
        <end position="199"/>
    </location>
</feature>
<dbReference type="EMBL" id="CAMXCT030003968">
    <property type="protein sequence ID" value="CAL4794419.1"/>
    <property type="molecule type" value="Genomic_DNA"/>
</dbReference>
<keyword evidence="2 4" id="KW-0863">Zinc-finger</keyword>
<feature type="transmembrane region" description="Helical" evidence="5">
    <location>
        <begin position="47"/>
        <end position="64"/>
    </location>
</feature>
<reference evidence="7" key="1">
    <citation type="submission" date="2022-10" db="EMBL/GenBank/DDBJ databases">
        <authorList>
            <person name="Chen Y."/>
            <person name="Dougan E. K."/>
            <person name="Chan C."/>
            <person name="Rhodes N."/>
            <person name="Thang M."/>
        </authorList>
    </citation>
    <scope>NUCLEOTIDE SEQUENCE</scope>
</reference>
<keyword evidence="9" id="KW-1185">Reference proteome</keyword>
<keyword evidence="5" id="KW-0812">Transmembrane</keyword>
<proteinExistence type="predicted"/>
<comment type="caution">
    <text evidence="7">The sequence shown here is derived from an EMBL/GenBank/DDBJ whole genome shotgun (WGS) entry which is preliminary data.</text>
</comment>
<keyword evidence="5" id="KW-1133">Transmembrane helix</keyword>
<feature type="transmembrane region" description="Helical" evidence="5">
    <location>
        <begin position="6"/>
        <end position="26"/>
    </location>
</feature>
<evidence type="ECO:0000256" key="3">
    <source>
        <dbReference type="ARBA" id="ARBA00022833"/>
    </source>
</evidence>
<keyword evidence="5" id="KW-0472">Membrane</keyword>
<evidence type="ECO:0000256" key="2">
    <source>
        <dbReference type="ARBA" id="ARBA00022771"/>
    </source>
</evidence>
<evidence type="ECO:0000256" key="1">
    <source>
        <dbReference type="ARBA" id="ARBA00022723"/>
    </source>
</evidence>
<dbReference type="GO" id="GO:0016567">
    <property type="term" value="P:protein ubiquitination"/>
    <property type="evidence" value="ECO:0007669"/>
    <property type="project" value="TreeGrafter"/>
</dbReference>
<dbReference type="Pfam" id="PF13639">
    <property type="entry name" value="zf-RING_2"/>
    <property type="match status" value="1"/>
</dbReference>
<dbReference type="GO" id="GO:0061630">
    <property type="term" value="F:ubiquitin protein ligase activity"/>
    <property type="evidence" value="ECO:0007669"/>
    <property type="project" value="TreeGrafter"/>
</dbReference>
<dbReference type="GO" id="GO:0008270">
    <property type="term" value="F:zinc ion binding"/>
    <property type="evidence" value="ECO:0007669"/>
    <property type="project" value="UniProtKB-KW"/>
</dbReference>
<protein>
    <submittedName>
        <fullName evidence="8">E3 ubiquitin-protein ligase</fullName>
    </submittedName>
</protein>
<dbReference type="PROSITE" id="PS51257">
    <property type="entry name" value="PROKAR_LIPOPROTEIN"/>
    <property type="match status" value="1"/>
</dbReference>
<evidence type="ECO:0000313" key="7">
    <source>
        <dbReference type="EMBL" id="CAI4007107.1"/>
    </source>
</evidence>
<dbReference type="AlphaFoldDB" id="A0A9P1GDU9"/>
<keyword evidence="3" id="KW-0862">Zinc</keyword>
<evidence type="ECO:0000313" key="9">
    <source>
        <dbReference type="Proteomes" id="UP001152797"/>
    </source>
</evidence>
<gene>
    <name evidence="7" type="ORF">C1SCF055_LOCUS32683</name>
</gene>
<dbReference type="Gene3D" id="3.30.40.10">
    <property type="entry name" value="Zinc/RING finger domain, C3HC4 (zinc finger)"/>
    <property type="match status" value="1"/>
</dbReference>
<organism evidence="7">
    <name type="scientific">Cladocopium goreaui</name>
    <dbReference type="NCBI Taxonomy" id="2562237"/>
    <lineage>
        <taxon>Eukaryota</taxon>
        <taxon>Sar</taxon>
        <taxon>Alveolata</taxon>
        <taxon>Dinophyceae</taxon>
        <taxon>Suessiales</taxon>
        <taxon>Symbiodiniaceae</taxon>
        <taxon>Cladocopium</taxon>
    </lineage>
</organism>
<dbReference type="InterPro" id="IPR013083">
    <property type="entry name" value="Znf_RING/FYVE/PHD"/>
</dbReference>
<dbReference type="CDD" id="cd16448">
    <property type="entry name" value="RING-H2"/>
    <property type="match status" value="1"/>
</dbReference>
<reference evidence="8 9" key="2">
    <citation type="submission" date="2024-05" db="EMBL/GenBank/DDBJ databases">
        <authorList>
            <person name="Chen Y."/>
            <person name="Shah S."/>
            <person name="Dougan E. K."/>
            <person name="Thang M."/>
            <person name="Chan C."/>
        </authorList>
    </citation>
    <scope>NUCLEOTIDE SEQUENCE [LARGE SCALE GENOMIC DNA]</scope>
</reference>
<dbReference type="PANTHER" id="PTHR45969">
    <property type="entry name" value="RING ZINC FINGER PROTEIN-RELATED"/>
    <property type="match status" value="1"/>
</dbReference>
<dbReference type="Proteomes" id="UP001152797">
    <property type="component" value="Unassembled WGS sequence"/>
</dbReference>
<feature type="transmembrane region" description="Helical" evidence="5">
    <location>
        <begin position="76"/>
        <end position="97"/>
    </location>
</feature>
<dbReference type="PROSITE" id="PS50089">
    <property type="entry name" value="ZF_RING_2"/>
    <property type="match status" value="1"/>
</dbReference>
<sequence>MRRRGSGIAYLLGMSCATLSTAIWLGRVVWRFETYVEDPDFEIETKLVIFLVVKAVFLGIHGVMVRVDWSTWGFAYYYAFAILYFDLLQVIIGAIFWRQFRKYRRKVTATRQEEQKNNRKEYLKSLPRRNWQDLEPRTPPEEAPVPEESKANIQNEHICVFCLAEYTPTCTVVKLDCGHIFHEACISNWILDEKRDPCPFRCPDFPTELVACARDNVDLRTPRPPSTPVIMGRRT</sequence>
<dbReference type="EMBL" id="CAMXCT010003968">
    <property type="protein sequence ID" value="CAI4007107.1"/>
    <property type="molecule type" value="Genomic_DNA"/>
</dbReference>
<dbReference type="SUPFAM" id="SSF57850">
    <property type="entry name" value="RING/U-box"/>
    <property type="match status" value="1"/>
</dbReference>
<evidence type="ECO:0000256" key="4">
    <source>
        <dbReference type="PROSITE-ProRule" id="PRU00175"/>
    </source>
</evidence>
<dbReference type="EMBL" id="CAMXCT020003968">
    <property type="protein sequence ID" value="CAL1160482.1"/>
    <property type="molecule type" value="Genomic_DNA"/>
</dbReference>